<proteinExistence type="predicted"/>
<evidence type="ECO:0000313" key="2">
    <source>
        <dbReference type="EMBL" id="MFB2875257.1"/>
    </source>
</evidence>
<feature type="region of interest" description="Disordered" evidence="1">
    <location>
        <begin position="19"/>
        <end position="51"/>
    </location>
</feature>
<keyword evidence="3" id="KW-1185">Reference proteome</keyword>
<accession>A0ABV4WXK8</accession>
<dbReference type="Proteomes" id="UP001576774">
    <property type="component" value="Unassembled WGS sequence"/>
</dbReference>
<evidence type="ECO:0000256" key="1">
    <source>
        <dbReference type="SAM" id="MobiDB-lite"/>
    </source>
</evidence>
<organism evidence="2 3">
    <name type="scientific">Floridaenema aerugineum BLCC-F46</name>
    <dbReference type="NCBI Taxonomy" id="3153654"/>
    <lineage>
        <taxon>Bacteria</taxon>
        <taxon>Bacillati</taxon>
        <taxon>Cyanobacteriota</taxon>
        <taxon>Cyanophyceae</taxon>
        <taxon>Oscillatoriophycideae</taxon>
        <taxon>Aerosakkonematales</taxon>
        <taxon>Aerosakkonemataceae</taxon>
        <taxon>Floridanema</taxon>
        <taxon>Floridanema aerugineum</taxon>
    </lineage>
</organism>
<protein>
    <submittedName>
        <fullName evidence="2">Uncharacterized protein</fullName>
    </submittedName>
</protein>
<gene>
    <name evidence="2" type="ORF">ACE1CC_00030</name>
</gene>
<dbReference type="RefSeq" id="WP_413268426.1">
    <property type="nucleotide sequence ID" value="NZ_JBHFNQ010000001.1"/>
</dbReference>
<sequence>MFIGFTPWIARALQKLIPGRESDSDRHDDSDSGNSGTNWKRIKEEPQIFGL</sequence>
<evidence type="ECO:0000313" key="3">
    <source>
        <dbReference type="Proteomes" id="UP001576774"/>
    </source>
</evidence>
<dbReference type="EMBL" id="JBHFNQ010000001">
    <property type="protein sequence ID" value="MFB2875257.1"/>
    <property type="molecule type" value="Genomic_DNA"/>
</dbReference>
<name>A0ABV4WXK8_9CYAN</name>
<feature type="compositionally biased region" description="Basic and acidic residues" evidence="1">
    <location>
        <begin position="19"/>
        <end position="30"/>
    </location>
</feature>
<reference evidence="2 3" key="1">
    <citation type="submission" date="2024-09" db="EMBL/GenBank/DDBJ databases">
        <title>Floridaenema gen nov. (Aerosakkonemataceae, Aerosakkonematales ord. nov., Cyanobacteria) from benthic tropical and subtropical fresh waters, with the description of four new species.</title>
        <authorList>
            <person name="Moretto J.A."/>
            <person name="Berthold D.E."/>
            <person name="Lefler F.W."/>
            <person name="Huang I.-S."/>
            <person name="Laughinghouse H. IV."/>
        </authorList>
    </citation>
    <scope>NUCLEOTIDE SEQUENCE [LARGE SCALE GENOMIC DNA]</scope>
    <source>
        <strain evidence="2 3">BLCC-F46</strain>
    </source>
</reference>
<feature type="compositionally biased region" description="Basic and acidic residues" evidence="1">
    <location>
        <begin position="41"/>
        <end position="51"/>
    </location>
</feature>
<comment type="caution">
    <text evidence="2">The sequence shown here is derived from an EMBL/GenBank/DDBJ whole genome shotgun (WGS) entry which is preliminary data.</text>
</comment>